<evidence type="ECO:0000256" key="4">
    <source>
        <dbReference type="ARBA" id="ARBA00023125"/>
    </source>
</evidence>
<evidence type="ECO:0000256" key="5">
    <source>
        <dbReference type="PROSITE-ProRule" id="PRU00309"/>
    </source>
</evidence>
<dbReference type="GO" id="GO:0008270">
    <property type="term" value="F:zinc ion binding"/>
    <property type="evidence" value="ECO:0007669"/>
    <property type="project" value="UniProtKB-KW"/>
</dbReference>
<protein>
    <recommendedName>
        <fullName evidence="6">THAP-type domain-containing protein</fullName>
    </recommendedName>
</protein>
<organism evidence="7 8">
    <name type="scientific">Sinanodonta woodiana</name>
    <name type="common">Chinese pond mussel</name>
    <name type="synonym">Anodonta woodiana</name>
    <dbReference type="NCBI Taxonomy" id="1069815"/>
    <lineage>
        <taxon>Eukaryota</taxon>
        <taxon>Metazoa</taxon>
        <taxon>Spiralia</taxon>
        <taxon>Lophotrochozoa</taxon>
        <taxon>Mollusca</taxon>
        <taxon>Bivalvia</taxon>
        <taxon>Autobranchia</taxon>
        <taxon>Heteroconchia</taxon>
        <taxon>Palaeoheterodonta</taxon>
        <taxon>Unionida</taxon>
        <taxon>Unionoidea</taxon>
        <taxon>Unionidae</taxon>
        <taxon>Unioninae</taxon>
        <taxon>Sinanodonta</taxon>
    </lineage>
</organism>
<gene>
    <name evidence="7" type="ORF">ACJMK2_041507</name>
</gene>
<evidence type="ECO:0000259" key="6">
    <source>
        <dbReference type="PROSITE" id="PS50950"/>
    </source>
</evidence>
<sequence length="193" mass="22013">MPMCGIFGCSSRKGVTKNVSFFKVPKILTDQGEETMKLSEERRRLWKAAINRKDIDTEERWERTLVCSKHFVGGVKAYLHDRTSPSWLPTLDLGYTKITSSAIRAARERFNRASQRRHKIKISDAVSSLLTLKRRCIDFRDNNASGISEYAENTEIQNDSTCNVHKLTENRSFHSASPGEVISKAMDIQTLFP</sequence>
<keyword evidence="8" id="KW-1185">Reference proteome</keyword>
<keyword evidence="4 5" id="KW-0238">DNA-binding</keyword>
<evidence type="ECO:0000256" key="2">
    <source>
        <dbReference type="ARBA" id="ARBA00022771"/>
    </source>
</evidence>
<dbReference type="AlphaFoldDB" id="A0ABD3W7Q5"/>
<dbReference type="SMART" id="SM00980">
    <property type="entry name" value="THAP"/>
    <property type="match status" value="1"/>
</dbReference>
<dbReference type="EMBL" id="JBJQND010000008">
    <property type="protein sequence ID" value="KAL3868738.1"/>
    <property type="molecule type" value="Genomic_DNA"/>
</dbReference>
<keyword evidence="3" id="KW-0862">Zinc</keyword>
<name>A0ABD3W7Q5_SINWO</name>
<dbReference type="SUPFAM" id="SSF57716">
    <property type="entry name" value="Glucocorticoid receptor-like (DNA-binding domain)"/>
    <property type="match status" value="1"/>
</dbReference>
<evidence type="ECO:0000313" key="8">
    <source>
        <dbReference type="Proteomes" id="UP001634394"/>
    </source>
</evidence>
<feature type="domain" description="THAP-type" evidence="6">
    <location>
        <begin position="1"/>
        <end position="92"/>
    </location>
</feature>
<accession>A0ABD3W7Q5</accession>
<dbReference type="Pfam" id="PF05485">
    <property type="entry name" value="THAP"/>
    <property type="match status" value="1"/>
</dbReference>
<dbReference type="PROSITE" id="PS50950">
    <property type="entry name" value="ZF_THAP"/>
    <property type="match status" value="1"/>
</dbReference>
<proteinExistence type="predicted"/>
<evidence type="ECO:0000256" key="1">
    <source>
        <dbReference type="ARBA" id="ARBA00022723"/>
    </source>
</evidence>
<reference evidence="7 8" key="1">
    <citation type="submission" date="2024-11" db="EMBL/GenBank/DDBJ databases">
        <title>Chromosome-level genome assembly of the freshwater bivalve Anodonta woodiana.</title>
        <authorList>
            <person name="Chen X."/>
        </authorList>
    </citation>
    <scope>NUCLEOTIDE SEQUENCE [LARGE SCALE GENOMIC DNA]</scope>
    <source>
        <strain evidence="7">MN2024</strain>
        <tissue evidence="7">Gills</tissue>
    </source>
</reference>
<evidence type="ECO:0000256" key="3">
    <source>
        <dbReference type="ARBA" id="ARBA00022833"/>
    </source>
</evidence>
<dbReference type="InterPro" id="IPR006612">
    <property type="entry name" value="THAP_Znf"/>
</dbReference>
<evidence type="ECO:0000313" key="7">
    <source>
        <dbReference type="EMBL" id="KAL3868738.1"/>
    </source>
</evidence>
<dbReference type="GO" id="GO:0003677">
    <property type="term" value="F:DNA binding"/>
    <property type="evidence" value="ECO:0007669"/>
    <property type="project" value="UniProtKB-UniRule"/>
</dbReference>
<dbReference type="Proteomes" id="UP001634394">
    <property type="component" value="Unassembled WGS sequence"/>
</dbReference>
<comment type="caution">
    <text evidence="7">The sequence shown here is derived from an EMBL/GenBank/DDBJ whole genome shotgun (WGS) entry which is preliminary data.</text>
</comment>
<keyword evidence="1" id="KW-0479">Metal-binding</keyword>
<keyword evidence="2 5" id="KW-0863">Zinc-finger</keyword>